<keyword evidence="1" id="KW-0812">Transmembrane</keyword>
<dbReference type="AlphaFoldDB" id="A0AAW3JN94"/>
<comment type="caution">
    <text evidence="2">The sequence shown here is derived from an EMBL/GenBank/DDBJ whole genome shotgun (WGS) entry which is preliminary data.</text>
</comment>
<evidence type="ECO:0000313" key="2">
    <source>
        <dbReference type="EMBL" id="KQC84049.1"/>
    </source>
</evidence>
<proteinExistence type="predicted"/>
<name>A0AAW3JN94_9FIRM</name>
<evidence type="ECO:0000313" key="3">
    <source>
        <dbReference type="Proteomes" id="UP000050833"/>
    </source>
</evidence>
<accession>A0AAW3JN94</accession>
<organism evidence="2 3">
    <name type="scientific">Butyribacter intestini</name>
    <dbReference type="NCBI Taxonomy" id="1703332"/>
    <lineage>
        <taxon>Bacteria</taxon>
        <taxon>Bacillati</taxon>
        <taxon>Bacillota</taxon>
        <taxon>Clostridia</taxon>
        <taxon>Lachnospirales</taxon>
        <taxon>Lachnospiraceae</taxon>
        <taxon>Butyribacter</taxon>
    </lineage>
</organism>
<dbReference type="Proteomes" id="UP000050833">
    <property type="component" value="Unassembled WGS sequence"/>
</dbReference>
<evidence type="ECO:0000256" key="1">
    <source>
        <dbReference type="SAM" id="Phobius"/>
    </source>
</evidence>
<keyword evidence="1" id="KW-0472">Membrane</keyword>
<keyword evidence="1" id="KW-1133">Transmembrane helix</keyword>
<dbReference type="EMBL" id="LLKB01000008">
    <property type="protein sequence ID" value="KQC84049.1"/>
    <property type="molecule type" value="Genomic_DNA"/>
</dbReference>
<reference evidence="2 3" key="1">
    <citation type="submission" date="2015-10" db="EMBL/GenBank/DDBJ databases">
        <title>Butyribacter intestini gen. nov., sp. nov., a butyric acid-producing bacterium of the family Lachnospiraceae isolated from the human faeces.</title>
        <authorList>
            <person name="Zou Y."/>
            <person name="Xue W."/>
            <person name="Luo G."/>
            <person name="Lv M."/>
        </authorList>
    </citation>
    <scope>NUCLEOTIDE SEQUENCE [LARGE SCALE GENOMIC DNA]</scope>
    <source>
        <strain evidence="2 3">TF01-11</strain>
    </source>
</reference>
<protein>
    <submittedName>
        <fullName evidence="2">Uncharacterized protein</fullName>
    </submittedName>
</protein>
<gene>
    <name evidence="2" type="ORF">APZ18_15285</name>
</gene>
<sequence length="79" mass="8675">MQYAAFIINILPSLCRPKSRKGMFSIMVSILSGSLVRLFIIMPMPMTPPSSIVFGTRNSSMAKAAIIEPMVSIKNSIKI</sequence>
<keyword evidence="3" id="KW-1185">Reference proteome</keyword>
<feature type="transmembrane region" description="Helical" evidence="1">
    <location>
        <begin position="22"/>
        <end position="40"/>
    </location>
</feature>